<evidence type="ECO:0000256" key="1">
    <source>
        <dbReference type="SAM" id="Phobius"/>
    </source>
</evidence>
<organism evidence="2 3">
    <name type="scientific">Plasmodium malariae</name>
    <dbReference type="NCBI Taxonomy" id="5858"/>
    <lineage>
        <taxon>Eukaryota</taxon>
        <taxon>Sar</taxon>
        <taxon>Alveolata</taxon>
        <taxon>Apicomplexa</taxon>
        <taxon>Aconoidasida</taxon>
        <taxon>Haemosporida</taxon>
        <taxon>Plasmodiidae</taxon>
        <taxon>Plasmodium</taxon>
        <taxon>Plasmodium (Plasmodium)</taxon>
    </lineage>
</organism>
<keyword evidence="1" id="KW-1133">Transmembrane helix</keyword>
<evidence type="ECO:0000313" key="2">
    <source>
        <dbReference type="EMBL" id="SBT71736.1"/>
    </source>
</evidence>
<reference evidence="2 3" key="1">
    <citation type="submission" date="2016-06" db="EMBL/GenBank/DDBJ databases">
        <authorList>
            <consortium name="Pathogen Informatics"/>
        </authorList>
    </citation>
    <scope>NUCLEOTIDE SEQUENCE [LARGE SCALE GENOMIC DNA]</scope>
    <source>
        <strain evidence="2">PmlGA01</strain>
    </source>
</reference>
<protein>
    <recommendedName>
        <fullName evidence="4">Transmembrane protein</fullName>
    </recommendedName>
</protein>
<gene>
    <name evidence="2" type="primary">PmlGA01_100021700</name>
    <name evidence="2" type="ORF">PMLGA01_100021700</name>
</gene>
<evidence type="ECO:0008006" key="4">
    <source>
        <dbReference type="Google" id="ProtNLM"/>
    </source>
</evidence>
<dbReference type="VEuPathDB" id="PlasmoDB:PmUG01_10030700"/>
<name>A0A1C3KDR9_PLAMA</name>
<keyword evidence="1" id="KW-0812">Transmembrane</keyword>
<accession>A0A1C3KDR9</accession>
<keyword evidence="1" id="KW-0472">Membrane</keyword>
<proteinExistence type="predicted"/>
<dbReference type="AlphaFoldDB" id="A0A1C3KDR9"/>
<dbReference type="Proteomes" id="UP000219799">
    <property type="component" value="Chromosome 10"/>
</dbReference>
<dbReference type="EMBL" id="LT594498">
    <property type="protein sequence ID" value="SBT71736.1"/>
    <property type="molecule type" value="Genomic_DNA"/>
</dbReference>
<sequence length="258" mass="30272">MMERESFLLNEKIKFDEFNKNVEEEYKRKFCTVNRIDEYFDDNPSAQSSLSTSLSTSSSTLSSASSSSSSLLERKKKENTYLYKSISPFVNLVKHFYSSVRLIYEPKIYHLSIFLTGLWAYKNIKCINKLLFYKYNDIHYQITRPDSLNSRQRAFKVLVIGGLVLPCSFITFAIFDINKSKNNSMFIKNIEKSLSEQTCTSIIPYTLRRDISKKVRAFKEKTLLFAKDLAENNNFKKLSQEYHTNVEKRLCKYNLKKD</sequence>
<evidence type="ECO:0000313" key="3">
    <source>
        <dbReference type="Proteomes" id="UP000219799"/>
    </source>
</evidence>
<feature type="transmembrane region" description="Helical" evidence="1">
    <location>
        <begin position="154"/>
        <end position="175"/>
    </location>
</feature>